<evidence type="ECO:0000313" key="3">
    <source>
        <dbReference type="Proteomes" id="UP000737171"/>
    </source>
</evidence>
<dbReference type="Pfam" id="PF13271">
    <property type="entry name" value="DUF4062"/>
    <property type="match status" value="1"/>
</dbReference>
<accession>A0ABX2ET75</accession>
<organism evidence="2 3">
    <name type="scientific">Pseudaquabacterium terrae</name>
    <dbReference type="NCBI Taxonomy" id="2732868"/>
    <lineage>
        <taxon>Bacteria</taxon>
        <taxon>Pseudomonadati</taxon>
        <taxon>Pseudomonadota</taxon>
        <taxon>Betaproteobacteria</taxon>
        <taxon>Burkholderiales</taxon>
        <taxon>Sphaerotilaceae</taxon>
        <taxon>Pseudaquabacterium</taxon>
    </lineage>
</organism>
<evidence type="ECO:0000259" key="1">
    <source>
        <dbReference type="Pfam" id="PF13271"/>
    </source>
</evidence>
<dbReference type="RefSeq" id="WP_173133964.1">
    <property type="nucleotide sequence ID" value="NZ_JABRWJ010000015.1"/>
</dbReference>
<comment type="caution">
    <text evidence="2">The sequence shown here is derived from an EMBL/GenBank/DDBJ whole genome shotgun (WGS) entry which is preliminary data.</text>
</comment>
<evidence type="ECO:0000313" key="2">
    <source>
        <dbReference type="EMBL" id="NRF71866.1"/>
    </source>
</evidence>
<keyword evidence="3" id="KW-1185">Reference proteome</keyword>
<dbReference type="InterPro" id="IPR025139">
    <property type="entry name" value="DUF4062"/>
</dbReference>
<gene>
    <name evidence="2" type="ORF">HLB44_33255</name>
</gene>
<feature type="domain" description="DUF4062" evidence="1">
    <location>
        <begin position="6"/>
        <end position="87"/>
    </location>
</feature>
<proteinExistence type="predicted"/>
<protein>
    <submittedName>
        <fullName evidence="2">DUF4062 domain-containing protein</fullName>
    </submittedName>
</protein>
<name>A0ABX2ET75_9BURK</name>
<dbReference type="Proteomes" id="UP000737171">
    <property type="component" value="Unassembled WGS sequence"/>
</dbReference>
<sequence>MQKRYQVFLSSTFRDLESERLEVMRALLELDCFPCGMEYFPASNDDQWSFIKDLIDQCDYYIVVVAGRYGSVDAAGISFTEREYRYALEKEIPVLGFVHADPGQIPQGKSELDSEGQRRLAEFRALVQTRLCKDWTTAANLGAVVSRSLTQLIRRSPRPGWVRADHLAGPEAAEEIVRLRQLNDQLTHNLGRLAVSRPIGSESLAQGADEVELAYTVTLSERSNAYPRQHHRLADTETFTWKDLLVAAGPYLLSESKISNIKSSLNRIIRERVYDEVVTSNPDLDFGAATVHESSLQMVTVQFAALGYLSIATTREEGGKELRTAVLTPLGRQELMTATAVRKGVKAVAQHSSSVDEPTE</sequence>
<dbReference type="EMBL" id="JABRWJ010000015">
    <property type="protein sequence ID" value="NRF71866.1"/>
    <property type="molecule type" value="Genomic_DNA"/>
</dbReference>
<reference evidence="2 3" key="1">
    <citation type="submission" date="2020-05" db="EMBL/GenBank/DDBJ databases">
        <title>Aquincola sp. isolate from soil.</title>
        <authorList>
            <person name="Han J."/>
            <person name="Kim D.-U."/>
        </authorList>
    </citation>
    <scope>NUCLEOTIDE SEQUENCE [LARGE SCALE GENOMIC DNA]</scope>
    <source>
        <strain evidence="2 3">S2</strain>
    </source>
</reference>